<proteinExistence type="predicted"/>
<organism evidence="2 3">
    <name type="scientific">Sphingomonas lutea</name>
    <dbReference type="NCBI Taxonomy" id="1045317"/>
    <lineage>
        <taxon>Bacteria</taxon>
        <taxon>Pseudomonadati</taxon>
        <taxon>Pseudomonadota</taxon>
        <taxon>Alphaproteobacteria</taxon>
        <taxon>Sphingomonadales</taxon>
        <taxon>Sphingomonadaceae</taxon>
        <taxon>Sphingomonas</taxon>
    </lineage>
</organism>
<evidence type="ECO:0000256" key="1">
    <source>
        <dbReference type="SAM" id="MobiDB-lite"/>
    </source>
</evidence>
<protein>
    <submittedName>
        <fullName evidence="2">Uncharacterized protein</fullName>
    </submittedName>
</protein>
<gene>
    <name evidence="2" type="ORF">H9L13_09860</name>
</gene>
<dbReference type="Proteomes" id="UP000515971">
    <property type="component" value="Chromosome"/>
</dbReference>
<dbReference type="RefSeq" id="WP_187537538.1">
    <property type="nucleotide sequence ID" value="NZ_BAABJT010000001.1"/>
</dbReference>
<keyword evidence="3" id="KW-1185">Reference proteome</keyword>
<accession>A0A7G9SGH1</accession>
<evidence type="ECO:0000313" key="2">
    <source>
        <dbReference type="EMBL" id="QNN66946.1"/>
    </source>
</evidence>
<name>A0A7G9SGH1_9SPHN</name>
<sequence length="71" mass="7861">MTVQLDFYRKQAADARAGADAATLANIRDRWLRSEATWMQLADRSERAEKFRQTLAAKHAAPPAQGETAAS</sequence>
<reference evidence="2 3" key="1">
    <citation type="submission" date="2020-08" db="EMBL/GenBank/DDBJ databases">
        <title>Genome sequence of Sphingomonas lutea KCTC 23642T.</title>
        <authorList>
            <person name="Hyun D.-W."/>
            <person name="Bae J.-W."/>
        </authorList>
    </citation>
    <scope>NUCLEOTIDE SEQUENCE [LARGE SCALE GENOMIC DNA]</scope>
    <source>
        <strain evidence="2 3">KCTC 23642</strain>
    </source>
</reference>
<dbReference type="KEGG" id="slut:H9L13_09860"/>
<evidence type="ECO:0000313" key="3">
    <source>
        <dbReference type="Proteomes" id="UP000515971"/>
    </source>
</evidence>
<dbReference type="AlphaFoldDB" id="A0A7G9SGH1"/>
<dbReference type="EMBL" id="CP060718">
    <property type="protein sequence ID" value="QNN66946.1"/>
    <property type="molecule type" value="Genomic_DNA"/>
</dbReference>
<feature type="region of interest" description="Disordered" evidence="1">
    <location>
        <begin position="52"/>
        <end position="71"/>
    </location>
</feature>